<dbReference type="EMBL" id="JBHSMS010000022">
    <property type="protein sequence ID" value="MFC5510614.1"/>
    <property type="molecule type" value="Genomic_DNA"/>
</dbReference>
<sequence>MGADADALWSSRFFVRQIQDDGSKKLCPTTERRVSQAYDEQDLDGEPIPEFLYCDEDGQLYPVTVGAQGRHAPDPDGPDVTPFIYASADMIANGKVVGDVSYTDH</sequence>
<proteinExistence type="predicted"/>
<protein>
    <submittedName>
        <fullName evidence="1">Uncharacterized protein</fullName>
    </submittedName>
</protein>
<accession>A0ABW0PD91</accession>
<comment type="caution">
    <text evidence="1">The sequence shown here is derived from an EMBL/GenBank/DDBJ whole genome shotgun (WGS) entry which is preliminary data.</text>
</comment>
<evidence type="ECO:0000313" key="2">
    <source>
        <dbReference type="Proteomes" id="UP001596031"/>
    </source>
</evidence>
<organism evidence="1 2">
    <name type="scientific">Massilia jejuensis</name>
    <dbReference type="NCBI Taxonomy" id="648894"/>
    <lineage>
        <taxon>Bacteria</taxon>
        <taxon>Pseudomonadati</taxon>
        <taxon>Pseudomonadota</taxon>
        <taxon>Betaproteobacteria</taxon>
        <taxon>Burkholderiales</taxon>
        <taxon>Oxalobacteraceae</taxon>
        <taxon>Telluria group</taxon>
        <taxon>Massilia</taxon>
    </lineage>
</organism>
<name>A0ABW0PD91_9BURK</name>
<reference evidence="2" key="1">
    <citation type="journal article" date="2019" name="Int. J. Syst. Evol. Microbiol.">
        <title>The Global Catalogue of Microorganisms (GCM) 10K type strain sequencing project: providing services to taxonomists for standard genome sequencing and annotation.</title>
        <authorList>
            <consortium name="The Broad Institute Genomics Platform"/>
            <consortium name="The Broad Institute Genome Sequencing Center for Infectious Disease"/>
            <person name="Wu L."/>
            <person name="Ma J."/>
        </authorList>
    </citation>
    <scope>NUCLEOTIDE SEQUENCE [LARGE SCALE GENOMIC DNA]</scope>
    <source>
        <strain evidence="2">CCUG 38813</strain>
    </source>
</reference>
<evidence type="ECO:0000313" key="1">
    <source>
        <dbReference type="EMBL" id="MFC5510614.1"/>
    </source>
</evidence>
<dbReference type="Proteomes" id="UP001596031">
    <property type="component" value="Unassembled WGS sequence"/>
</dbReference>
<dbReference type="RefSeq" id="WP_379718079.1">
    <property type="nucleotide sequence ID" value="NZ_JBHSMS010000022.1"/>
</dbReference>
<keyword evidence="2" id="KW-1185">Reference proteome</keyword>
<gene>
    <name evidence="1" type="ORF">ACFPOU_05705</name>
</gene>